<evidence type="ECO:0000256" key="6">
    <source>
        <dbReference type="ARBA" id="ARBA00022989"/>
    </source>
</evidence>
<reference evidence="9" key="1">
    <citation type="journal article" date="2023" name="IScience">
        <title>Live-bearing cockroach genome reveals convergent evolutionary mechanisms linked to viviparity in insects and beyond.</title>
        <authorList>
            <person name="Fouks B."/>
            <person name="Harrison M.C."/>
            <person name="Mikhailova A.A."/>
            <person name="Marchal E."/>
            <person name="English S."/>
            <person name="Carruthers M."/>
            <person name="Jennings E.C."/>
            <person name="Chiamaka E.L."/>
            <person name="Frigard R.A."/>
            <person name="Pippel M."/>
            <person name="Attardo G.M."/>
            <person name="Benoit J.B."/>
            <person name="Bornberg-Bauer E."/>
            <person name="Tobe S.S."/>
        </authorList>
    </citation>
    <scope>NUCLEOTIDE SEQUENCE</scope>
    <source>
        <strain evidence="9">Stay&amp;Tobe</strain>
    </source>
</reference>
<reference evidence="9" key="2">
    <citation type="submission" date="2023-05" db="EMBL/GenBank/DDBJ databases">
        <authorList>
            <person name="Fouks B."/>
        </authorList>
    </citation>
    <scope>NUCLEOTIDE SEQUENCE</scope>
    <source>
        <strain evidence="9">Stay&amp;Tobe</strain>
        <tissue evidence="9">Testes</tissue>
    </source>
</reference>
<evidence type="ECO:0000256" key="4">
    <source>
        <dbReference type="ARBA" id="ARBA00022679"/>
    </source>
</evidence>
<dbReference type="PANTHER" id="PTHR21461">
    <property type="entry name" value="GLYCOSYLTRANSFERASE FAMILY 92 PROTEIN"/>
    <property type="match status" value="1"/>
</dbReference>
<keyword evidence="4 8" id="KW-0808">Transferase</keyword>
<accession>A0AAD7ZLN2</accession>
<dbReference type="Proteomes" id="UP001233999">
    <property type="component" value="Unassembled WGS sequence"/>
</dbReference>
<evidence type="ECO:0000256" key="5">
    <source>
        <dbReference type="ARBA" id="ARBA00022692"/>
    </source>
</evidence>
<keyword evidence="5 8" id="KW-0812">Transmembrane</keyword>
<comment type="subcellular location">
    <subcellularLocation>
        <location evidence="1">Membrane</location>
        <topology evidence="1">Single-pass membrane protein</topology>
    </subcellularLocation>
</comment>
<dbReference type="PROSITE" id="PS51257">
    <property type="entry name" value="PROKAR_LIPOPROTEIN"/>
    <property type="match status" value="1"/>
</dbReference>
<dbReference type="GO" id="GO:0016757">
    <property type="term" value="F:glycosyltransferase activity"/>
    <property type="evidence" value="ECO:0007669"/>
    <property type="project" value="UniProtKB-UniRule"/>
</dbReference>
<comment type="caution">
    <text evidence="9">The sequence shown here is derived from an EMBL/GenBank/DDBJ whole genome shotgun (WGS) entry which is preliminary data.</text>
</comment>
<sequence>MLKGNNTISGISHQKQLARPTMKKYYQLALVIISCVSVVTLLFYRHEYNRLRYVLEVLNFFGKPGVQNTFTTNDCIFHNSSFQHRKLNFEDPLPTWQRLTDDHFVYSAFWEVVEGDGRVKAVSVGFSDVVPNFACSLWYEDREGPLVGRFSFTKLETKDSNINKSKLSGYYLICRGRDVSRIPYGVTFYKTDIVPFKAFIHVQYSNEIPPLTNTTAICITAPPSPGLSKATIAEFLSYHQLVGVTEYIIYDGGLSNMVLSSLRGPAIRNGLGLSVSILPWNFPFPSHVETVTRLIIEKDCLSRTAGKVHNVAILSWDEYVVPKYHHLLASMLDDFDSGRKTTAKFEIPMIKFCKEFPDDEKAEPASPLVFRKTRYSNVNSNEHPFYFYRPHLISGSRDLGALMTQRVSQGIAAVHRYTSCSQDGEVNEKTHLYEPAMLRFSGDLKRSKLLNAWSSGRLFI</sequence>
<dbReference type="PANTHER" id="PTHR21461:SF87">
    <property type="entry name" value="GH12965P"/>
    <property type="match status" value="1"/>
</dbReference>
<keyword evidence="10" id="KW-1185">Reference proteome</keyword>
<evidence type="ECO:0000256" key="8">
    <source>
        <dbReference type="RuleBase" id="RU366017"/>
    </source>
</evidence>
<keyword evidence="6 8" id="KW-1133">Transmembrane helix</keyword>
<evidence type="ECO:0000256" key="3">
    <source>
        <dbReference type="ARBA" id="ARBA00022676"/>
    </source>
</evidence>
<comment type="similarity">
    <text evidence="2 8">Belongs to the glycosyltransferase 92 family.</text>
</comment>
<evidence type="ECO:0000313" key="10">
    <source>
        <dbReference type="Proteomes" id="UP001233999"/>
    </source>
</evidence>
<organism evidence="9 10">
    <name type="scientific">Diploptera punctata</name>
    <name type="common">Pacific beetle cockroach</name>
    <dbReference type="NCBI Taxonomy" id="6984"/>
    <lineage>
        <taxon>Eukaryota</taxon>
        <taxon>Metazoa</taxon>
        <taxon>Ecdysozoa</taxon>
        <taxon>Arthropoda</taxon>
        <taxon>Hexapoda</taxon>
        <taxon>Insecta</taxon>
        <taxon>Pterygota</taxon>
        <taxon>Neoptera</taxon>
        <taxon>Polyneoptera</taxon>
        <taxon>Dictyoptera</taxon>
        <taxon>Blattodea</taxon>
        <taxon>Blaberoidea</taxon>
        <taxon>Blaberidae</taxon>
        <taxon>Diplopterinae</taxon>
        <taxon>Diploptera</taxon>
    </lineage>
</organism>
<evidence type="ECO:0000256" key="2">
    <source>
        <dbReference type="ARBA" id="ARBA00007647"/>
    </source>
</evidence>
<dbReference type="EC" id="2.4.1.-" evidence="8"/>
<name>A0AAD7ZLN2_DIPPU</name>
<dbReference type="GO" id="GO:0005737">
    <property type="term" value="C:cytoplasm"/>
    <property type="evidence" value="ECO:0007669"/>
    <property type="project" value="TreeGrafter"/>
</dbReference>
<dbReference type="EMBL" id="JASPKZ010007782">
    <property type="protein sequence ID" value="KAJ9582636.1"/>
    <property type="molecule type" value="Genomic_DNA"/>
</dbReference>
<keyword evidence="7 8" id="KW-0472">Membrane</keyword>
<evidence type="ECO:0000256" key="1">
    <source>
        <dbReference type="ARBA" id="ARBA00004167"/>
    </source>
</evidence>
<dbReference type="GO" id="GO:0016020">
    <property type="term" value="C:membrane"/>
    <property type="evidence" value="ECO:0007669"/>
    <property type="project" value="UniProtKB-SubCell"/>
</dbReference>
<keyword evidence="3 8" id="KW-0328">Glycosyltransferase</keyword>
<dbReference type="InterPro" id="IPR008166">
    <property type="entry name" value="Glyco_transf_92"/>
</dbReference>
<dbReference type="AlphaFoldDB" id="A0AAD7ZLN2"/>
<proteinExistence type="inferred from homology"/>
<gene>
    <name evidence="9" type="ORF">L9F63_023014</name>
</gene>
<feature type="transmembrane region" description="Helical" evidence="8">
    <location>
        <begin position="25"/>
        <end position="44"/>
    </location>
</feature>
<protein>
    <recommendedName>
        <fullName evidence="8">Glycosyltransferase family 92 protein</fullName>
        <ecNumber evidence="8">2.4.1.-</ecNumber>
    </recommendedName>
</protein>
<evidence type="ECO:0000256" key="7">
    <source>
        <dbReference type="ARBA" id="ARBA00023136"/>
    </source>
</evidence>
<dbReference type="Pfam" id="PF01697">
    <property type="entry name" value="Glyco_transf_92"/>
    <property type="match status" value="1"/>
</dbReference>
<evidence type="ECO:0000313" key="9">
    <source>
        <dbReference type="EMBL" id="KAJ9582636.1"/>
    </source>
</evidence>